<dbReference type="EMBL" id="MU251301">
    <property type="protein sequence ID" value="KAG9249575.1"/>
    <property type="molecule type" value="Genomic_DNA"/>
</dbReference>
<feature type="region of interest" description="Disordered" evidence="1">
    <location>
        <begin position="201"/>
        <end position="229"/>
    </location>
</feature>
<evidence type="ECO:0000313" key="3">
    <source>
        <dbReference type="Proteomes" id="UP000887229"/>
    </source>
</evidence>
<dbReference type="RefSeq" id="XP_046113499.1">
    <property type="nucleotide sequence ID" value="XM_046267107.1"/>
</dbReference>
<reference evidence="2" key="1">
    <citation type="journal article" date="2021" name="IMA Fungus">
        <title>Genomic characterization of three marine fungi, including Emericellopsis atlantica sp. nov. with signatures of a generalist lifestyle and marine biomass degradation.</title>
        <authorList>
            <person name="Hagestad O.C."/>
            <person name="Hou L."/>
            <person name="Andersen J.H."/>
            <person name="Hansen E.H."/>
            <person name="Altermark B."/>
            <person name="Li C."/>
            <person name="Kuhnert E."/>
            <person name="Cox R.J."/>
            <person name="Crous P.W."/>
            <person name="Spatafora J.W."/>
            <person name="Lail K."/>
            <person name="Amirebrahimi M."/>
            <person name="Lipzen A."/>
            <person name="Pangilinan J."/>
            <person name="Andreopoulos W."/>
            <person name="Hayes R.D."/>
            <person name="Ng V."/>
            <person name="Grigoriev I.V."/>
            <person name="Jackson S.A."/>
            <person name="Sutton T.D.S."/>
            <person name="Dobson A.D.W."/>
            <person name="Rama T."/>
        </authorList>
    </citation>
    <scope>NUCLEOTIDE SEQUENCE</scope>
    <source>
        <strain evidence="2">TS7</strain>
    </source>
</reference>
<organism evidence="2 3">
    <name type="scientific">Emericellopsis atlantica</name>
    <dbReference type="NCBI Taxonomy" id="2614577"/>
    <lineage>
        <taxon>Eukaryota</taxon>
        <taxon>Fungi</taxon>
        <taxon>Dikarya</taxon>
        <taxon>Ascomycota</taxon>
        <taxon>Pezizomycotina</taxon>
        <taxon>Sordariomycetes</taxon>
        <taxon>Hypocreomycetidae</taxon>
        <taxon>Hypocreales</taxon>
        <taxon>Bionectriaceae</taxon>
        <taxon>Emericellopsis</taxon>
    </lineage>
</organism>
<accession>A0A9P7ZDI2</accession>
<dbReference type="GeneID" id="70298010"/>
<evidence type="ECO:0000256" key="1">
    <source>
        <dbReference type="SAM" id="MobiDB-lite"/>
    </source>
</evidence>
<feature type="region of interest" description="Disordered" evidence="1">
    <location>
        <begin position="37"/>
        <end position="56"/>
    </location>
</feature>
<proteinExistence type="predicted"/>
<feature type="compositionally biased region" description="Low complexity" evidence="1">
    <location>
        <begin position="220"/>
        <end position="229"/>
    </location>
</feature>
<feature type="region of interest" description="Disordered" evidence="1">
    <location>
        <begin position="423"/>
        <end position="457"/>
    </location>
</feature>
<dbReference type="Proteomes" id="UP000887229">
    <property type="component" value="Unassembled WGS sequence"/>
</dbReference>
<protein>
    <submittedName>
        <fullName evidence="2">Uncharacterized protein</fullName>
    </submittedName>
</protein>
<keyword evidence="3" id="KW-1185">Reference proteome</keyword>
<evidence type="ECO:0000313" key="2">
    <source>
        <dbReference type="EMBL" id="KAG9249575.1"/>
    </source>
</evidence>
<gene>
    <name evidence="2" type="ORF">F5Z01DRAFT_754380</name>
</gene>
<dbReference type="OrthoDB" id="5324651at2759"/>
<sequence length="457" mass="51474">MCSVQLNGRSMKELISCVREPTSEVAYGGTCANGHTQAVKRPPQPMKPKVANQAPSTVQRDGVSTATAEVIKGERLDFDIHIWARFIDILTGPRWRRKMPRSTLHRPKTESSVGLLVAHDKVSNHVKQEVPMMHSRETRTRSPVEFLKHRTQCQKERPQFGTSSGSEDGGGIVCSSHYETDGLRACMKRVASDTSLTFLSERHQRSAAPSPTSIDESHHSSCSTGSTCTGQNPNDDPCYFPLITQHLVMTTAQDILEQACFEFVGRNLPGLTMENNWECGSSLELPRWLSIITDRCWRAILEPQLAFSLTPEVVRDLGAIRDTVVYRTRTTARGIKLLLESAVAFLEATKDSSRLKRMKDIFEEVEMEVRHMEAEFQCANKVLNMQLKELRKTKRNIVMSWIENQSDIKTEAGKRLREKLMKRDAATKTRTVRTDEPSPGCGSKSRPEYTPLDQSLI</sequence>
<name>A0A9P7ZDI2_9HYPO</name>
<comment type="caution">
    <text evidence="2">The sequence shown here is derived from an EMBL/GenBank/DDBJ whole genome shotgun (WGS) entry which is preliminary data.</text>
</comment>
<dbReference type="AlphaFoldDB" id="A0A9P7ZDI2"/>
<feature type="compositionally biased region" description="Basic and acidic residues" evidence="1">
    <location>
        <begin position="423"/>
        <end position="436"/>
    </location>
</feature>